<feature type="region of interest" description="Disordered" evidence="8">
    <location>
        <begin position="1"/>
        <end position="21"/>
    </location>
</feature>
<protein>
    <recommendedName>
        <fullName evidence="7">Fucosyltransferase</fullName>
        <ecNumber evidence="7">2.4.1.-</ecNumber>
    </recommendedName>
</protein>
<dbReference type="GO" id="GO:0042546">
    <property type="term" value="P:cell wall biogenesis"/>
    <property type="evidence" value="ECO:0007669"/>
    <property type="project" value="InterPro"/>
</dbReference>
<dbReference type="GO" id="GO:0009969">
    <property type="term" value="P:xyloglucan biosynthetic process"/>
    <property type="evidence" value="ECO:0007669"/>
    <property type="project" value="TreeGrafter"/>
</dbReference>
<dbReference type="AlphaFoldDB" id="A0AAN9EAN2"/>
<dbReference type="EMBL" id="JAYWIO010000007">
    <property type="protein sequence ID" value="KAK7250769.1"/>
    <property type="molecule type" value="Genomic_DNA"/>
</dbReference>
<dbReference type="Gene3D" id="3.40.50.11340">
    <property type="match status" value="1"/>
</dbReference>
<dbReference type="GO" id="GO:0032580">
    <property type="term" value="C:Golgi cisterna membrane"/>
    <property type="evidence" value="ECO:0007669"/>
    <property type="project" value="UniProtKB-SubCell"/>
</dbReference>
<keyword evidence="2 7" id="KW-0328">Glycosyltransferase</keyword>
<evidence type="ECO:0000256" key="6">
    <source>
        <dbReference type="ARBA" id="ARBA00023316"/>
    </source>
</evidence>
<evidence type="ECO:0000256" key="4">
    <source>
        <dbReference type="ARBA" id="ARBA00023034"/>
    </source>
</evidence>
<comment type="caution">
    <text evidence="9">The sequence shown here is derived from an EMBL/GenBank/DDBJ whole genome shotgun (WGS) entry which is preliminary data.</text>
</comment>
<reference evidence="9 10" key="1">
    <citation type="submission" date="2024-01" db="EMBL/GenBank/DDBJ databases">
        <title>The genomes of 5 underutilized Papilionoideae crops provide insights into root nodulation and disease resistanc.</title>
        <authorList>
            <person name="Yuan L."/>
        </authorList>
    </citation>
    <scope>NUCLEOTIDE SEQUENCE [LARGE SCALE GENOMIC DNA]</scope>
    <source>
        <strain evidence="9">ZHUSHIDOU_FW_LH</strain>
        <tissue evidence="9">Leaf</tissue>
    </source>
</reference>
<accession>A0AAN9EAN2</accession>
<dbReference type="Proteomes" id="UP001372338">
    <property type="component" value="Unassembled WGS sequence"/>
</dbReference>
<keyword evidence="5" id="KW-0325">Glycoprotein</keyword>
<keyword evidence="10" id="KW-1185">Reference proteome</keyword>
<dbReference type="EC" id="2.4.1.-" evidence="7"/>
<keyword evidence="4 7" id="KW-0333">Golgi apparatus</keyword>
<evidence type="ECO:0000313" key="9">
    <source>
        <dbReference type="EMBL" id="KAK7250769.1"/>
    </source>
</evidence>
<evidence type="ECO:0000313" key="10">
    <source>
        <dbReference type="Proteomes" id="UP001372338"/>
    </source>
</evidence>
<evidence type="ECO:0000256" key="2">
    <source>
        <dbReference type="ARBA" id="ARBA00022676"/>
    </source>
</evidence>
<evidence type="ECO:0000256" key="5">
    <source>
        <dbReference type="ARBA" id="ARBA00023180"/>
    </source>
</evidence>
<comment type="function">
    <text evidence="7">May be involved in cell wall biosynthesis.</text>
</comment>
<evidence type="ECO:0000256" key="1">
    <source>
        <dbReference type="ARBA" id="ARBA00010481"/>
    </source>
</evidence>
<comment type="subcellular location">
    <subcellularLocation>
        <location evidence="7">Golgi apparatus</location>
        <location evidence="7">Golgi stack membrane</location>
        <topology evidence="7">Single-pass type II membrane protein</topology>
    </subcellularLocation>
</comment>
<dbReference type="PANTHER" id="PTHR31889:SF57">
    <property type="entry name" value="FUCOSYLTRANSFERASE"/>
    <property type="match status" value="1"/>
</dbReference>
<keyword evidence="6 7" id="KW-0961">Cell wall biogenesis/degradation</keyword>
<evidence type="ECO:0000256" key="7">
    <source>
        <dbReference type="RuleBase" id="RU367004"/>
    </source>
</evidence>
<sequence length="386" mass="43824">MSKALQGKIQNGKDPNEGRSRAKNINASELEYDKEQLFDGLLTSGLDQASCISKVQSHLYCKASPSPHKPSPYLISKLRSYEKLHKWCGTNSRDYNINVKKIVHSKIINRAAAASMCKYLVLKPCNGLGNQMITTAATFLYAILTDRVLLIRFDKESMAYSSDQYFVPSLFMNPSFNLEITKMFLYHLGRYLFLPSNEAWKLIRRFYETYLAKADEMIGFQIRVFIPDSVPQQATMDLVLSCTLKNKLHPKIDTQNSVSSSTRKSKTVKVVLVASLYPENGENLKAMYLNKPTVSGELIEVYQLRHEEHQNFGDNKNSMKAWTEMYLLSLSDVLVTTSLSTFGYAAQGLGGLKPWLLYKLTNNETHFPACEQDLSLQPCYHVPPKH</sequence>
<dbReference type="GO" id="GO:0071555">
    <property type="term" value="P:cell wall organization"/>
    <property type="evidence" value="ECO:0007669"/>
    <property type="project" value="UniProtKB-UniRule"/>
</dbReference>
<keyword evidence="3 7" id="KW-0808">Transferase</keyword>
<dbReference type="PANTHER" id="PTHR31889">
    <property type="entry name" value="FUCOSYLTRANSFERASE 2-RELATED"/>
    <property type="match status" value="1"/>
</dbReference>
<dbReference type="InterPro" id="IPR004938">
    <property type="entry name" value="XG_FTase"/>
</dbReference>
<proteinExistence type="inferred from homology"/>
<name>A0AAN9EAN2_CROPI</name>
<dbReference type="GO" id="GO:0008107">
    <property type="term" value="F:galactoside 2-alpha-L-fucosyltransferase activity"/>
    <property type="evidence" value="ECO:0007669"/>
    <property type="project" value="InterPro"/>
</dbReference>
<comment type="similarity">
    <text evidence="1 7">Belongs to the glycosyltransferase 37 family.</text>
</comment>
<evidence type="ECO:0000256" key="3">
    <source>
        <dbReference type="ARBA" id="ARBA00022679"/>
    </source>
</evidence>
<organism evidence="9 10">
    <name type="scientific">Crotalaria pallida</name>
    <name type="common">Smooth rattlebox</name>
    <name type="synonym">Crotalaria striata</name>
    <dbReference type="NCBI Taxonomy" id="3830"/>
    <lineage>
        <taxon>Eukaryota</taxon>
        <taxon>Viridiplantae</taxon>
        <taxon>Streptophyta</taxon>
        <taxon>Embryophyta</taxon>
        <taxon>Tracheophyta</taxon>
        <taxon>Spermatophyta</taxon>
        <taxon>Magnoliopsida</taxon>
        <taxon>eudicotyledons</taxon>
        <taxon>Gunneridae</taxon>
        <taxon>Pentapetalae</taxon>
        <taxon>rosids</taxon>
        <taxon>fabids</taxon>
        <taxon>Fabales</taxon>
        <taxon>Fabaceae</taxon>
        <taxon>Papilionoideae</taxon>
        <taxon>50 kb inversion clade</taxon>
        <taxon>genistoids sensu lato</taxon>
        <taxon>core genistoids</taxon>
        <taxon>Crotalarieae</taxon>
        <taxon>Crotalaria</taxon>
    </lineage>
</organism>
<gene>
    <name evidence="9" type="ORF">RIF29_33433</name>
</gene>
<evidence type="ECO:0000256" key="8">
    <source>
        <dbReference type="SAM" id="MobiDB-lite"/>
    </source>
</evidence>
<dbReference type="Pfam" id="PF03254">
    <property type="entry name" value="XG_FTase"/>
    <property type="match status" value="2"/>
</dbReference>